<evidence type="ECO:0000313" key="3">
    <source>
        <dbReference type="Proteomes" id="UP000248790"/>
    </source>
</evidence>
<dbReference type="SUPFAM" id="SSF55729">
    <property type="entry name" value="Acyl-CoA N-acyltransferases (Nat)"/>
    <property type="match status" value="1"/>
</dbReference>
<name>A0A327X799_LARAB</name>
<evidence type="ECO:0000259" key="1">
    <source>
        <dbReference type="PROSITE" id="PS51186"/>
    </source>
</evidence>
<feature type="domain" description="N-acetyltransferase" evidence="1">
    <location>
        <begin position="1"/>
        <end position="155"/>
    </location>
</feature>
<organism evidence="2 3">
    <name type="scientific">Larkinella arboricola</name>
    <dbReference type="NCBI Taxonomy" id="643671"/>
    <lineage>
        <taxon>Bacteria</taxon>
        <taxon>Pseudomonadati</taxon>
        <taxon>Bacteroidota</taxon>
        <taxon>Cytophagia</taxon>
        <taxon>Cytophagales</taxon>
        <taxon>Spirosomataceae</taxon>
        <taxon>Larkinella</taxon>
    </lineage>
</organism>
<dbReference type="InterPro" id="IPR016181">
    <property type="entry name" value="Acyl_CoA_acyltransferase"/>
</dbReference>
<gene>
    <name evidence="2" type="ORF">LX87_00202</name>
</gene>
<keyword evidence="3" id="KW-1185">Reference proteome</keyword>
<proteinExistence type="predicted"/>
<dbReference type="InterPro" id="IPR000182">
    <property type="entry name" value="GNAT_dom"/>
</dbReference>
<dbReference type="AlphaFoldDB" id="A0A327X799"/>
<comment type="caution">
    <text evidence="2">The sequence shown here is derived from an EMBL/GenBank/DDBJ whole genome shotgun (WGS) entry which is preliminary data.</text>
</comment>
<dbReference type="OrthoDB" id="758560at2"/>
<protein>
    <submittedName>
        <fullName evidence="2">Acetyltransferase (GNAT) family protein</fullName>
    </submittedName>
</protein>
<dbReference type="Pfam" id="PF00583">
    <property type="entry name" value="Acetyltransf_1"/>
    <property type="match status" value="1"/>
</dbReference>
<dbReference type="RefSeq" id="WP_111626312.1">
    <property type="nucleotide sequence ID" value="NZ_QLMC01000001.1"/>
</dbReference>
<dbReference type="PROSITE" id="PS51186">
    <property type="entry name" value="GNAT"/>
    <property type="match status" value="1"/>
</dbReference>
<keyword evidence="2" id="KW-0808">Transferase</keyword>
<sequence>MQIVTCTEEDIPVLFQLYDVATAYQKQMGVRHWLGFERSLVETEIRENRQWKILENGQIACVFVVTWQDPLIWKEKDRDPAIYLHRIATNPQFRGGQYVKHIVAWAQQYAKANGKQFVRLDTHSGNEKLNTYYVSCGFTYLGVFPLDNVRELPAHYHQGSFSLFELKIP</sequence>
<dbReference type="EMBL" id="QLMC01000001">
    <property type="protein sequence ID" value="RAK02088.1"/>
    <property type="molecule type" value="Genomic_DNA"/>
</dbReference>
<dbReference type="CDD" id="cd04301">
    <property type="entry name" value="NAT_SF"/>
    <property type="match status" value="1"/>
</dbReference>
<evidence type="ECO:0000313" key="2">
    <source>
        <dbReference type="EMBL" id="RAK02088.1"/>
    </source>
</evidence>
<reference evidence="2 3" key="1">
    <citation type="submission" date="2018-06" db="EMBL/GenBank/DDBJ databases">
        <title>Genomic Encyclopedia of Archaeal and Bacterial Type Strains, Phase II (KMG-II): from individual species to whole genera.</title>
        <authorList>
            <person name="Goeker M."/>
        </authorList>
    </citation>
    <scope>NUCLEOTIDE SEQUENCE [LARGE SCALE GENOMIC DNA]</scope>
    <source>
        <strain evidence="2 3">DSM 21851</strain>
    </source>
</reference>
<accession>A0A327X799</accession>
<dbReference type="Proteomes" id="UP000248790">
    <property type="component" value="Unassembled WGS sequence"/>
</dbReference>
<dbReference type="Gene3D" id="3.40.630.30">
    <property type="match status" value="1"/>
</dbReference>
<dbReference type="GO" id="GO:0016747">
    <property type="term" value="F:acyltransferase activity, transferring groups other than amino-acyl groups"/>
    <property type="evidence" value="ECO:0007669"/>
    <property type="project" value="InterPro"/>
</dbReference>